<keyword evidence="1" id="KW-0540">Nuclease</keyword>
<dbReference type="GO" id="GO:0009307">
    <property type="term" value="P:DNA restriction-modification system"/>
    <property type="evidence" value="ECO:0007669"/>
    <property type="project" value="InterPro"/>
</dbReference>
<gene>
    <name evidence="1" type="primary">mcrC</name>
    <name evidence="1" type="ORF">GIY30_11385</name>
</gene>
<dbReference type="RefSeq" id="WP_160902075.1">
    <property type="nucleotide sequence ID" value="NZ_CP102850.1"/>
</dbReference>
<dbReference type="PIRSF" id="PIRSF003109">
    <property type="entry name" value="McrC"/>
    <property type="match status" value="1"/>
</dbReference>
<dbReference type="NCBIfam" id="NF007277">
    <property type="entry name" value="PRK09736.1"/>
    <property type="match status" value="1"/>
</dbReference>
<evidence type="ECO:0000313" key="1">
    <source>
        <dbReference type="EMBL" id="MXP21952.1"/>
    </source>
</evidence>
<dbReference type="InterPro" id="IPR019292">
    <property type="entry name" value="McrC"/>
</dbReference>
<accession>A0A6L7GQN3</accession>
<dbReference type="Proteomes" id="UP000475545">
    <property type="component" value="Unassembled WGS sequence"/>
</dbReference>
<keyword evidence="2" id="KW-1185">Reference proteome</keyword>
<dbReference type="Pfam" id="PF10117">
    <property type="entry name" value="McrBC"/>
    <property type="match status" value="1"/>
</dbReference>
<dbReference type="EC" id="3.1.21.-" evidence="1"/>
<dbReference type="PANTHER" id="PTHR38733:SF1">
    <property type="entry name" value="TYPE IV METHYL-DIRECTED RESTRICTION ENZYME ECOKMCRBC"/>
    <property type="match status" value="1"/>
</dbReference>
<proteinExistence type="predicted"/>
<dbReference type="GO" id="GO:0004519">
    <property type="term" value="F:endonuclease activity"/>
    <property type="evidence" value="ECO:0007669"/>
    <property type="project" value="UniProtKB-KW"/>
</dbReference>
<keyword evidence="1" id="KW-0255">Endonuclease</keyword>
<evidence type="ECO:0000313" key="2">
    <source>
        <dbReference type="Proteomes" id="UP000475545"/>
    </source>
</evidence>
<dbReference type="InterPro" id="IPR014407">
    <property type="entry name" value="McrC_bac"/>
</dbReference>
<comment type="caution">
    <text evidence="1">The sequence shown here is derived from an EMBL/GenBank/DDBJ whole genome shotgun (WGS) entry which is preliminary data.</text>
</comment>
<protein>
    <submittedName>
        <fullName evidence="1">5-methylcytosine-specific restriction endonuclease system specificity protein McrC</fullName>
        <ecNumber evidence="1">3.1.21.-</ecNumber>
    </submittedName>
</protein>
<dbReference type="EMBL" id="WMBR01000002">
    <property type="protein sequence ID" value="MXP21952.1"/>
    <property type="molecule type" value="Genomic_DNA"/>
</dbReference>
<name>A0A6L7GQN3_9ACTN</name>
<reference evidence="1 2" key="1">
    <citation type="submission" date="2019-11" db="EMBL/GenBank/DDBJ databases">
        <title>Gordonia sp. nov., a novel actinobacterium isolated from mangrove soil in Hainan.</title>
        <authorList>
            <person name="Huang X."/>
            <person name="Xie Y."/>
            <person name="Chu X."/>
            <person name="Xiao K."/>
        </authorList>
    </citation>
    <scope>NUCLEOTIDE SEQUENCE [LARGE SCALE GENOMIC DNA]</scope>
    <source>
        <strain evidence="1 2">HNM0687</strain>
    </source>
</reference>
<dbReference type="GO" id="GO:0016787">
    <property type="term" value="F:hydrolase activity"/>
    <property type="evidence" value="ECO:0007669"/>
    <property type="project" value="UniProtKB-KW"/>
</dbReference>
<organism evidence="1 2">
    <name type="scientific">Gordonia mangrovi</name>
    <dbReference type="NCBI Taxonomy" id="2665643"/>
    <lineage>
        <taxon>Bacteria</taxon>
        <taxon>Bacillati</taxon>
        <taxon>Actinomycetota</taxon>
        <taxon>Actinomycetes</taxon>
        <taxon>Mycobacteriales</taxon>
        <taxon>Gordoniaceae</taxon>
        <taxon>Gordonia</taxon>
    </lineage>
</organism>
<dbReference type="AlphaFoldDB" id="A0A6L7GQN3"/>
<dbReference type="PANTHER" id="PTHR38733">
    <property type="entry name" value="PROTEIN MCRC"/>
    <property type="match status" value="1"/>
</dbReference>
<keyword evidence="1" id="KW-0378">Hydrolase</keyword>
<sequence>MTTPGVIVSGSTEIPVRNLWLLMLYASTLFQRDERLRTGSIEDNPDELFDLVSEILVTATERRLQRSLGRQYRSRSDTLTRVRGQIDVLATESRMLLAQGRVACRFDELSVDNLRNRVLRTALVLAARHVGDLTLERRARSLAEILTQYGVSSQLVTQREAAQLALGRNEQDDVEAIDAARLLLQMTIPAESVGKHSTRDPEREAQAIRRLYEAAVRGFYRAVLPSEWKVAVGEVHHHWPVIGASSGLMAVLPIMKTDTLLESASRRIIVETKFADALKPNQYGAIKLSRDHVFQLYAYVQSQHGKDELSTTAEGVLLYPVVGQHLDETATIQGHRYRFMTVDLGASASSIRDTLLSVPRNAGAVR</sequence>